<dbReference type="OrthoDB" id="105783at2759"/>
<comment type="caution">
    <text evidence="3">The sequence shown here is derived from an EMBL/GenBank/DDBJ whole genome shotgun (WGS) entry which is preliminary data.</text>
</comment>
<evidence type="ECO:0000256" key="1">
    <source>
        <dbReference type="SAM" id="Coils"/>
    </source>
</evidence>
<keyword evidence="4" id="KW-1185">Reference proteome</keyword>
<feature type="coiled-coil region" evidence="1">
    <location>
        <begin position="513"/>
        <end position="547"/>
    </location>
</feature>
<dbReference type="AlphaFoldDB" id="A0A8K1FJV1"/>
<reference evidence="3" key="1">
    <citation type="submission" date="2019-03" db="EMBL/GenBank/DDBJ databases">
        <title>Long read genome sequence of the mycoparasitic Pythium oligandrum ATCC 38472 isolated from sugarbeet rhizosphere.</title>
        <authorList>
            <person name="Gaulin E."/>
        </authorList>
    </citation>
    <scope>NUCLEOTIDE SEQUENCE</scope>
    <source>
        <strain evidence="3">ATCC 38472_TT</strain>
    </source>
</reference>
<evidence type="ECO:0000313" key="4">
    <source>
        <dbReference type="Proteomes" id="UP000794436"/>
    </source>
</evidence>
<accession>A0A8K1FJV1</accession>
<sequence length="886" mass="100711">MMLLRRVTRPTAARVRVDAHGLRVVRDAGVWRQARASGPAAAQLLLLAATDCRREWSAHKIGMRSFSTAATATKPSDVDAALVTATVEQLRALCKGLYVENRGATTEADVLTQWETTVTALLEPNAHPELQRKIQQAYEQAVAITHKQRDLGLSHALFQQIKRLGLEPSDATYGYLIRGVALEWLARERPMSLADLRAFEFSDNNWEKAVLELVRTEDQPHYRKSYLERTRFHEFLRNGVTTYLKDYEATVALERQKIAPYNAALRVFAANDMQFSYLLRLLNHIPRDSPARACLDWETYHALLQGARWDNIVRTLDRLKHSKALEQFEFRIEADEDEQRRRRSQAAAALWDQAMRSICNSFTERFSDKRQPIDTFQLKELQTIYERVDAKIQRMFPQKGFETIEQHNAVYDVRVKAAALCGLPRSVQTLLNEYKEHAPVDNVQALGTSVFLKAMEVYPSLGLKRVTRYDVDRVRTHCDVSSAVSTLERSREHLVEKVIPAAKDAYHTARHSANRSEDEVETLKRALRSAETNARKLKHRIEEARDDRSYRLVLEQRLQSADRGVDGILQHLEEVMGDDVNPLEDLDVASTLLTQYMTIANRFSSRMSAKTRKVVGHEVTRRVFEVLKIATRANPVESDEDTAAKLKELFSLGAKTLATLWREEDLERLLRRKMHVFNTKTLDASDYDRLIFLRAAQLDLGSACGLMQEMQNAGLAPTSTTIHRVVTGVLHKLYHPRGVMSSQLSGDESSDREDDVQGFSGSNADDELDNEVMGFHDELEAEDERSGFGQRFTQASIDGPRTLEDVTTFLQDWYNLTGVKPTAKTVVPVFARLLTSNNVPEVKRLLQVVDAMDGGLSPATEFWLEKRLEAVGKTVDDLRVVKPSRR</sequence>
<organism evidence="3 4">
    <name type="scientific">Pythium oligandrum</name>
    <name type="common">Mycoparasitic fungus</name>
    <dbReference type="NCBI Taxonomy" id="41045"/>
    <lineage>
        <taxon>Eukaryota</taxon>
        <taxon>Sar</taxon>
        <taxon>Stramenopiles</taxon>
        <taxon>Oomycota</taxon>
        <taxon>Peronosporomycetes</taxon>
        <taxon>Pythiales</taxon>
        <taxon>Pythiaceae</taxon>
        <taxon>Pythium</taxon>
    </lineage>
</organism>
<name>A0A8K1FJV1_PYTOL</name>
<feature type="region of interest" description="Disordered" evidence="2">
    <location>
        <begin position="741"/>
        <end position="768"/>
    </location>
</feature>
<evidence type="ECO:0000256" key="2">
    <source>
        <dbReference type="SAM" id="MobiDB-lite"/>
    </source>
</evidence>
<protein>
    <submittedName>
        <fullName evidence="3">Uncharacterized protein</fullName>
    </submittedName>
</protein>
<gene>
    <name evidence="3" type="ORF">Poli38472_007968</name>
</gene>
<dbReference type="EMBL" id="SPLM01000037">
    <property type="protein sequence ID" value="TMW65326.1"/>
    <property type="molecule type" value="Genomic_DNA"/>
</dbReference>
<evidence type="ECO:0000313" key="3">
    <source>
        <dbReference type="EMBL" id="TMW65326.1"/>
    </source>
</evidence>
<keyword evidence="1" id="KW-0175">Coiled coil</keyword>
<dbReference type="Proteomes" id="UP000794436">
    <property type="component" value="Unassembled WGS sequence"/>
</dbReference>
<proteinExistence type="predicted"/>